<dbReference type="InterPro" id="IPR023187">
    <property type="entry name" value="Tscrpt_reg_MarR-type_CS"/>
</dbReference>
<evidence type="ECO:0000256" key="1">
    <source>
        <dbReference type="ARBA" id="ARBA00023015"/>
    </source>
</evidence>
<dbReference type="InterPro" id="IPR036390">
    <property type="entry name" value="WH_DNA-bd_sf"/>
</dbReference>
<dbReference type="GO" id="GO:0003677">
    <property type="term" value="F:DNA binding"/>
    <property type="evidence" value="ECO:0007669"/>
    <property type="project" value="UniProtKB-KW"/>
</dbReference>
<proteinExistence type="predicted"/>
<keyword evidence="2 5" id="KW-0238">DNA-binding</keyword>
<evidence type="ECO:0000313" key="5">
    <source>
        <dbReference type="EMBL" id="MDQ1124456.1"/>
    </source>
</evidence>
<dbReference type="PANTHER" id="PTHR42756">
    <property type="entry name" value="TRANSCRIPTIONAL REGULATOR, MARR"/>
    <property type="match status" value="1"/>
</dbReference>
<protein>
    <submittedName>
        <fullName evidence="5">DNA-binding MarR family transcriptional regulator</fullName>
    </submittedName>
</protein>
<reference evidence="5 6" key="1">
    <citation type="submission" date="2023-07" db="EMBL/GenBank/DDBJ databases">
        <title>Functional and genomic diversity of the sorghum phyllosphere microbiome.</title>
        <authorList>
            <person name="Shade A."/>
        </authorList>
    </citation>
    <scope>NUCLEOTIDE SEQUENCE [LARGE SCALE GENOMIC DNA]</scope>
    <source>
        <strain evidence="5 6">SORGH_AS_1207</strain>
    </source>
</reference>
<dbReference type="EMBL" id="JAUTBF010000001">
    <property type="protein sequence ID" value="MDQ1124456.1"/>
    <property type="molecule type" value="Genomic_DNA"/>
</dbReference>
<accession>A0ABU0TXT3</accession>
<gene>
    <name evidence="5" type="ORF">QE412_003029</name>
</gene>
<dbReference type="SUPFAM" id="SSF46785">
    <property type="entry name" value="Winged helix' DNA-binding domain"/>
    <property type="match status" value="1"/>
</dbReference>
<dbReference type="Proteomes" id="UP001226691">
    <property type="component" value="Unassembled WGS sequence"/>
</dbReference>
<dbReference type="PROSITE" id="PS01117">
    <property type="entry name" value="HTH_MARR_1"/>
    <property type="match status" value="1"/>
</dbReference>
<keyword evidence="1" id="KW-0805">Transcription regulation</keyword>
<evidence type="ECO:0000259" key="4">
    <source>
        <dbReference type="PROSITE" id="PS50995"/>
    </source>
</evidence>
<organism evidence="5 6">
    <name type="scientific">Microbacterium trichothecenolyticum</name>
    <name type="common">Aureobacterium trichothecenolyticum</name>
    <dbReference type="NCBI Taxonomy" id="69370"/>
    <lineage>
        <taxon>Bacteria</taxon>
        <taxon>Bacillati</taxon>
        <taxon>Actinomycetota</taxon>
        <taxon>Actinomycetes</taxon>
        <taxon>Micrococcales</taxon>
        <taxon>Microbacteriaceae</taxon>
        <taxon>Microbacterium</taxon>
    </lineage>
</organism>
<comment type="caution">
    <text evidence="5">The sequence shown here is derived from an EMBL/GenBank/DDBJ whole genome shotgun (WGS) entry which is preliminary data.</text>
</comment>
<evidence type="ECO:0000256" key="3">
    <source>
        <dbReference type="ARBA" id="ARBA00023163"/>
    </source>
</evidence>
<dbReference type="InterPro" id="IPR000835">
    <property type="entry name" value="HTH_MarR-typ"/>
</dbReference>
<evidence type="ECO:0000256" key="2">
    <source>
        <dbReference type="ARBA" id="ARBA00023125"/>
    </source>
</evidence>
<name>A0ABU0TXT3_MICTR</name>
<keyword evidence="3" id="KW-0804">Transcription</keyword>
<sequence length="197" mass="21656">MFWTLNGLEPPDAPPVARRTTLGLRYRRRVTSASSKDDEVDLLIDAWSQLLPDVDLTPLDVMSRLRRAAFHLSKLRAKAFASADIAVWEFDVLAVLRRAGTELSATRLITATMIGSAAMTNRLDKLAERGLVHRRPNPSDGRAILVAITPEGIERVDAAMTELVRLEADALRDVPRNDQALLASALRVLAAGETHEA</sequence>
<dbReference type="Pfam" id="PF12802">
    <property type="entry name" value="MarR_2"/>
    <property type="match status" value="1"/>
</dbReference>
<evidence type="ECO:0000313" key="6">
    <source>
        <dbReference type="Proteomes" id="UP001226691"/>
    </source>
</evidence>
<dbReference type="SMART" id="SM00347">
    <property type="entry name" value="HTH_MARR"/>
    <property type="match status" value="1"/>
</dbReference>
<dbReference type="PROSITE" id="PS50995">
    <property type="entry name" value="HTH_MARR_2"/>
    <property type="match status" value="1"/>
</dbReference>
<feature type="domain" description="HTH marR-type" evidence="4">
    <location>
        <begin position="58"/>
        <end position="191"/>
    </location>
</feature>
<dbReference type="InterPro" id="IPR036388">
    <property type="entry name" value="WH-like_DNA-bd_sf"/>
</dbReference>
<dbReference type="PANTHER" id="PTHR42756:SF1">
    <property type="entry name" value="TRANSCRIPTIONAL REPRESSOR OF EMRAB OPERON"/>
    <property type="match status" value="1"/>
</dbReference>
<keyword evidence="6" id="KW-1185">Reference proteome</keyword>
<dbReference type="Gene3D" id="1.10.10.10">
    <property type="entry name" value="Winged helix-like DNA-binding domain superfamily/Winged helix DNA-binding domain"/>
    <property type="match status" value="1"/>
</dbReference>